<feature type="non-terminal residue" evidence="1">
    <location>
        <position position="63"/>
    </location>
</feature>
<gene>
    <name evidence="1" type="ORF">EZS27_016169</name>
</gene>
<evidence type="ECO:0000313" key="1">
    <source>
        <dbReference type="EMBL" id="KAA6335627.1"/>
    </source>
</evidence>
<dbReference type="AlphaFoldDB" id="A0A5J4RP01"/>
<reference evidence="1" key="1">
    <citation type="submission" date="2019-03" db="EMBL/GenBank/DDBJ databases">
        <title>Single cell metagenomics reveals metabolic interactions within the superorganism composed of flagellate Streblomastix strix and complex community of Bacteroidetes bacteria on its surface.</title>
        <authorList>
            <person name="Treitli S.C."/>
            <person name="Kolisko M."/>
            <person name="Husnik F."/>
            <person name="Keeling P."/>
            <person name="Hampl V."/>
        </authorList>
    </citation>
    <scope>NUCLEOTIDE SEQUENCE</scope>
    <source>
        <strain evidence="1">STM</strain>
    </source>
</reference>
<proteinExistence type="predicted"/>
<accession>A0A5J4RP01</accession>
<sequence>MNDTEIQEWGNLKAKIKILNETLWDNRALNPSVEKWLDNFSTDKEKFHALYLLSKFMYFGAVP</sequence>
<organism evidence="1">
    <name type="scientific">termite gut metagenome</name>
    <dbReference type="NCBI Taxonomy" id="433724"/>
    <lineage>
        <taxon>unclassified sequences</taxon>
        <taxon>metagenomes</taxon>
        <taxon>organismal metagenomes</taxon>
    </lineage>
</organism>
<protein>
    <submittedName>
        <fullName evidence="1">Uncharacterized protein</fullName>
    </submittedName>
</protein>
<name>A0A5J4RP01_9ZZZZ</name>
<dbReference type="EMBL" id="SNRY01000875">
    <property type="protein sequence ID" value="KAA6335627.1"/>
    <property type="molecule type" value="Genomic_DNA"/>
</dbReference>
<comment type="caution">
    <text evidence="1">The sequence shown here is derived from an EMBL/GenBank/DDBJ whole genome shotgun (WGS) entry which is preliminary data.</text>
</comment>